<comment type="caution">
    <text evidence="4">The sequence shown here is derived from an EMBL/GenBank/DDBJ whole genome shotgun (WGS) entry which is preliminary data.</text>
</comment>
<evidence type="ECO:0000256" key="1">
    <source>
        <dbReference type="ARBA" id="ARBA00022491"/>
    </source>
</evidence>
<dbReference type="OrthoDB" id="8561314at2"/>
<dbReference type="GO" id="GO:0048027">
    <property type="term" value="F:mRNA 5'-UTR binding"/>
    <property type="evidence" value="ECO:0007669"/>
    <property type="project" value="InterPro"/>
</dbReference>
<proteinExistence type="predicted"/>
<keyword evidence="1" id="KW-0678">Repressor</keyword>
<keyword evidence="4" id="KW-0969">Cilium</keyword>
<keyword evidence="2" id="KW-1005">Bacterial flagellum biogenesis</keyword>
<organism evidence="4 5">
    <name type="scientific">Thalassobaculum litoreum DSM 18839</name>
    <dbReference type="NCBI Taxonomy" id="1123362"/>
    <lineage>
        <taxon>Bacteria</taxon>
        <taxon>Pseudomonadati</taxon>
        <taxon>Pseudomonadota</taxon>
        <taxon>Alphaproteobacteria</taxon>
        <taxon>Rhodospirillales</taxon>
        <taxon>Thalassobaculaceae</taxon>
        <taxon>Thalassobaculum</taxon>
    </lineage>
</organism>
<keyword evidence="3" id="KW-0694">RNA-binding</keyword>
<evidence type="ECO:0000313" key="5">
    <source>
        <dbReference type="Proteomes" id="UP000198615"/>
    </source>
</evidence>
<reference evidence="4 5" key="1">
    <citation type="submission" date="2016-10" db="EMBL/GenBank/DDBJ databases">
        <authorList>
            <person name="Varghese N."/>
            <person name="Submissions S."/>
        </authorList>
    </citation>
    <scope>NUCLEOTIDE SEQUENCE [LARGE SCALE GENOMIC DNA]</scope>
    <source>
        <strain evidence="4 5">DSM 18839</strain>
    </source>
</reference>
<protein>
    <submittedName>
        <fullName evidence="4">Flagellar protein FlbT</fullName>
    </submittedName>
</protein>
<dbReference type="EMBL" id="FNBW01000013">
    <property type="protein sequence ID" value="SDG27610.1"/>
    <property type="molecule type" value="Genomic_DNA"/>
</dbReference>
<evidence type="ECO:0000256" key="2">
    <source>
        <dbReference type="ARBA" id="ARBA00022795"/>
    </source>
</evidence>
<keyword evidence="5" id="KW-1185">Reference proteome</keyword>
<dbReference type="Proteomes" id="UP000198615">
    <property type="component" value="Unassembled WGS sequence"/>
</dbReference>
<dbReference type="GO" id="GO:0044781">
    <property type="term" value="P:bacterial-type flagellum organization"/>
    <property type="evidence" value="ECO:0007669"/>
    <property type="project" value="UniProtKB-KW"/>
</dbReference>
<keyword evidence="4" id="KW-0282">Flagellum</keyword>
<dbReference type="InterPro" id="IPR009967">
    <property type="entry name" value="Flagellum_FlbT"/>
</dbReference>
<dbReference type="GO" id="GO:0006402">
    <property type="term" value="P:mRNA catabolic process"/>
    <property type="evidence" value="ECO:0007669"/>
    <property type="project" value="InterPro"/>
</dbReference>
<dbReference type="RefSeq" id="WP_051244907.1">
    <property type="nucleotide sequence ID" value="NZ_FNBW01000013.1"/>
</dbReference>
<dbReference type="AlphaFoldDB" id="A0A8G2BKQ9"/>
<accession>A0A8G2BKQ9</accession>
<evidence type="ECO:0000313" key="4">
    <source>
        <dbReference type="EMBL" id="SDG27610.1"/>
    </source>
</evidence>
<keyword evidence="4" id="KW-0966">Cell projection</keyword>
<sequence length="145" mass="16408">MPLKVNIKPGEKFVVNGAVMVAGNKGASLVLQNEATILLGKDIMQEHEADTPAKRIYFTLLLMYLDETGRQDYYPTFMRLIEDFMEATTFNEVRKTLLHIVQDANAARYYRALKTCKALISYEDQVLAFGRGETTERPSIALETP</sequence>
<dbReference type="GO" id="GO:1902209">
    <property type="term" value="P:negative regulation of bacterial-type flagellum assembly"/>
    <property type="evidence" value="ECO:0007669"/>
    <property type="project" value="InterPro"/>
</dbReference>
<name>A0A8G2BKQ9_9PROT</name>
<gene>
    <name evidence="4" type="ORF">SAMN05660686_03872</name>
</gene>
<evidence type="ECO:0000256" key="3">
    <source>
        <dbReference type="ARBA" id="ARBA00022884"/>
    </source>
</evidence>
<dbReference type="Pfam" id="PF07378">
    <property type="entry name" value="FlbT"/>
    <property type="match status" value="1"/>
</dbReference>